<dbReference type="NCBIfam" id="TIGR01494">
    <property type="entry name" value="ATPase_P-type"/>
    <property type="match status" value="2"/>
</dbReference>
<dbReference type="InterPro" id="IPR050510">
    <property type="entry name" value="Cation_transp_ATPase_P-type"/>
</dbReference>
<evidence type="ECO:0000256" key="4">
    <source>
        <dbReference type="ARBA" id="ARBA00022692"/>
    </source>
</evidence>
<dbReference type="Gene3D" id="3.40.50.1000">
    <property type="entry name" value="HAD superfamily/HAD-like"/>
    <property type="match status" value="1"/>
</dbReference>
<feature type="transmembrane region" description="Helical" evidence="11">
    <location>
        <begin position="279"/>
        <end position="304"/>
    </location>
</feature>
<dbReference type="PRINTS" id="PR00120">
    <property type="entry name" value="HATPASE"/>
</dbReference>
<sequence>METLLDKHWHYLDGEEVAQLLDVPPSKGLDKFEVEHRLSHFGENVISVKKSKTSLERFLLQFHQPLVYILIAAGMVTAFLGEWVDSLVILGVVLINALVGHFQESKAVKALDSLSSSMNTEATVLRAGESLRVPAALIVPGDIVILKSGDKVPADIRLLSTKELRIDESMLTGESLPADKNSSSLPKETILAERHCIGYAGTLVSFGQGTGVVTATGNNTEIGLISGLIDTADELATPLTRKITQFSHILLIAILVTASTSFVFGILRSQPVNDMFMAAVALAVGAIPEGLPAAITIILALGVSRMAERKAIIRKLPAVETLGGTTVICSDKTGTLTENQMTVQEIRSGNLAYTVSGTGYGKEGTIIAPENSNTAPDANIALRECVRAGLLCNDAKILHKKERNIVEGDPTEGALIISAEKFGLNHEEEKKRFRRIDELPFESERQFMATLHEHDHSRVIYLKGAVEKVLECCTESMLPSGETTLLDKEAITSAQHEIASKGLRVLAFACKHASSDATIDQTNICVEMTFLGLQGMIDPPREEAMSAVAACQEAGVKVKMITGDHALTAEAIGKKLGLRGSACNVGDDCRVMTGKEIAELCDDELTQQVEDIPIFARVSPEQKLRLVMALQSNGEVCAMTGDGVNDAPALKQADIGIAMGITGTEVAKEAADMVLTDDNFASIEAAVEEGRGVFANLLKFIAWTLPTNAGEGLVILTAILFGATFPILPLQILWINMTTAMCLGMMLAFEPKEPGIMQKPPRNPNHPILDKVILRRIGIVSVLLLLSALGLFEWELSNGAPVGKARTIAVNVFVVIEAFYLFNARSFSRSPFELGLTTNLWAIGGAAFMMGLQLLFTYAPFMNNIFATAPIDLLDWGKILVCGLISFSLVEFDKKRRPQ</sequence>
<evidence type="ECO:0000256" key="1">
    <source>
        <dbReference type="ARBA" id="ARBA00004127"/>
    </source>
</evidence>
<dbReference type="Pfam" id="PF13246">
    <property type="entry name" value="Cation_ATPase"/>
    <property type="match status" value="1"/>
</dbReference>
<feature type="transmembrane region" description="Helical" evidence="11">
    <location>
        <begin position="58"/>
        <end position="80"/>
    </location>
</feature>
<dbReference type="GO" id="GO:1990573">
    <property type="term" value="P:potassium ion import across plasma membrane"/>
    <property type="evidence" value="ECO:0007669"/>
    <property type="project" value="TreeGrafter"/>
</dbReference>
<feature type="transmembrane region" description="Helical" evidence="11">
    <location>
        <begin position="249"/>
        <end position="267"/>
    </location>
</feature>
<evidence type="ECO:0000256" key="2">
    <source>
        <dbReference type="ARBA" id="ARBA00005675"/>
    </source>
</evidence>
<dbReference type="GO" id="GO:0016887">
    <property type="term" value="F:ATP hydrolysis activity"/>
    <property type="evidence" value="ECO:0007669"/>
    <property type="project" value="InterPro"/>
</dbReference>
<feature type="domain" description="Cation-transporting P-type ATPase N-terminal" evidence="12">
    <location>
        <begin position="8"/>
        <end position="82"/>
    </location>
</feature>
<dbReference type="PROSITE" id="PS00154">
    <property type="entry name" value="ATPASE_E1_E2"/>
    <property type="match status" value="1"/>
</dbReference>
<evidence type="ECO:0000256" key="3">
    <source>
        <dbReference type="ARBA" id="ARBA00022553"/>
    </source>
</evidence>
<dbReference type="GO" id="GO:0005886">
    <property type="term" value="C:plasma membrane"/>
    <property type="evidence" value="ECO:0007669"/>
    <property type="project" value="TreeGrafter"/>
</dbReference>
<gene>
    <name evidence="13" type="ORF">SAMN05660830_01367</name>
</gene>
<dbReference type="InterPro" id="IPR036412">
    <property type="entry name" value="HAD-like_sf"/>
</dbReference>
<dbReference type="GO" id="GO:0036376">
    <property type="term" value="P:sodium ion export across plasma membrane"/>
    <property type="evidence" value="ECO:0007669"/>
    <property type="project" value="TreeGrafter"/>
</dbReference>
<dbReference type="Gene3D" id="1.20.1110.10">
    <property type="entry name" value="Calcium-transporting ATPase, transmembrane domain"/>
    <property type="match status" value="1"/>
</dbReference>
<keyword evidence="4 11" id="KW-0812">Transmembrane</keyword>
<dbReference type="Pfam" id="PF00689">
    <property type="entry name" value="Cation_ATPase_C"/>
    <property type="match status" value="1"/>
</dbReference>
<dbReference type="InterPro" id="IPR023298">
    <property type="entry name" value="ATPase_P-typ_TM_dom_sf"/>
</dbReference>
<dbReference type="SFLD" id="SFLDG00002">
    <property type="entry name" value="C1.7:_P-type_atpase_like"/>
    <property type="match status" value="1"/>
</dbReference>
<dbReference type="Pfam" id="PF08282">
    <property type="entry name" value="Hydrolase_3"/>
    <property type="match status" value="1"/>
</dbReference>
<dbReference type="PANTHER" id="PTHR43294">
    <property type="entry name" value="SODIUM/POTASSIUM-TRANSPORTING ATPASE SUBUNIT ALPHA"/>
    <property type="match status" value="1"/>
</dbReference>
<evidence type="ECO:0000256" key="8">
    <source>
        <dbReference type="ARBA" id="ARBA00022967"/>
    </source>
</evidence>
<keyword evidence="8" id="KW-1278">Translocase</keyword>
<keyword evidence="7" id="KW-0460">Magnesium</keyword>
<accession>A0A8G2C907</accession>
<dbReference type="GO" id="GO:0005524">
    <property type="term" value="F:ATP binding"/>
    <property type="evidence" value="ECO:0007669"/>
    <property type="project" value="UniProtKB-KW"/>
</dbReference>
<keyword evidence="9 11" id="KW-1133">Transmembrane helix</keyword>
<evidence type="ECO:0000313" key="13">
    <source>
        <dbReference type="EMBL" id="SHJ01619.1"/>
    </source>
</evidence>
<feature type="transmembrane region" description="Helical" evidence="11">
    <location>
        <begin position="804"/>
        <end position="822"/>
    </location>
</feature>
<evidence type="ECO:0000256" key="9">
    <source>
        <dbReference type="ARBA" id="ARBA00022989"/>
    </source>
</evidence>
<dbReference type="SUPFAM" id="SSF81660">
    <property type="entry name" value="Metal cation-transporting ATPase, ATP-binding domain N"/>
    <property type="match status" value="1"/>
</dbReference>
<reference evidence="13 14" key="1">
    <citation type="submission" date="2016-11" db="EMBL/GenBank/DDBJ databases">
        <authorList>
            <person name="Varghese N."/>
            <person name="Submissions S."/>
        </authorList>
    </citation>
    <scope>NUCLEOTIDE SEQUENCE [LARGE SCALE GENOMIC DNA]</scope>
    <source>
        <strain evidence="13 14">DSM 17919</strain>
    </source>
</reference>
<keyword evidence="3" id="KW-0597">Phosphoprotein</keyword>
<dbReference type="SUPFAM" id="SSF81665">
    <property type="entry name" value="Calcium ATPase, transmembrane domain M"/>
    <property type="match status" value="1"/>
</dbReference>
<dbReference type="PANTHER" id="PTHR43294:SF20">
    <property type="entry name" value="P-TYPE ATPASE"/>
    <property type="match status" value="1"/>
</dbReference>
<evidence type="ECO:0000256" key="11">
    <source>
        <dbReference type="SAM" id="Phobius"/>
    </source>
</evidence>
<keyword evidence="10 11" id="KW-0472">Membrane</keyword>
<organism evidence="13 14">
    <name type="scientific">Halodesulfovibrio aestuarii</name>
    <dbReference type="NCBI Taxonomy" id="126333"/>
    <lineage>
        <taxon>Bacteria</taxon>
        <taxon>Pseudomonadati</taxon>
        <taxon>Thermodesulfobacteriota</taxon>
        <taxon>Desulfovibrionia</taxon>
        <taxon>Desulfovibrionales</taxon>
        <taxon>Desulfovibrionaceae</taxon>
        <taxon>Halodesulfovibrio</taxon>
    </lineage>
</organism>
<dbReference type="InterPro" id="IPR044492">
    <property type="entry name" value="P_typ_ATPase_HD_dom"/>
</dbReference>
<dbReference type="GO" id="GO:0005391">
    <property type="term" value="F:P-type sodium:potassium-exchanging transporter activity"/>
    <property type="evidence" value="ECO:0007669"/>
    <property type="project" value="TreeGrafter"/>
</dbReference>
<dbReference type="InterPro" id="IPR018303">
    <property type="entry name" value="ATPase_P-typ_P_site"/>
</dbReference>
<evidence type="ECO:0000256" key="10">
    <source>
        <dbReference type="ARBA" id="ARBA00023136"/>
    </source>
</evidence>
<dbReference type="SMART" id="SM00831">
    <property type="entry name" value="Cation_ATPase_N"/>
    <property type="match status" value="1"/>
</dbReference>
<feature type="transmembrane region" description="Helical" evidence="11">
    <location>
        <begin position="86"/>
        <end position="102"/>
    </location>
</feature>
<evidence type="ECO:0000313" key="14">
    <source>
        <dbReference type="Proteomes" id="UP000184001"/>
    </source>
</evidence>
<dbReference type="InterPro" id="IPR059000">
    <property type="entry name" value="ATPase_P-type_domA"/>
</dbReference>
<keyword evidence="6" id="KW-0067">ATP-binding</keyword>
<dbReference type="Gene3D" id="3.40.1110.10">
    <property type="entry name" value="Calcium-transporting ATPase, cytoplasmic domain N"/>
    <property type="match status" value="1"/>
</dbReference>
<feature type="transmembrane region" description="Helical" evidence="11">
    <location>
        <begin position="834"/>
        <end position="856"/>
    </location>
</feature>
<dbReference type="Pfam" id="PF00122">
    <property type="entry name" value="E1-E2_ATPase"/>
    <property type="match status" value="1"/>
</dbReference>
<dbReference type="GO" id="GO:0030007">
    <property type="term" value="P:intracellular potassium ion homeostasis"/>
    <property type="evidence" value="ECO:0007669"/>
    <property type="project" value="TreeGrafter"/>
</dbReference>
<dbReference type="Pfam" id="PF00690">
    <property type="entry name" value="Cation_ATPase_N"/>
    <property type="match status" value="1"/>
</dbReference>
<dbReference type="PRINTS" id="PR00119">
    <property type="entry name" value="CATATPASE"/>
</dbReference>
<evidence type="ECO:0000256" key="6">
    <source>
        <dbReference type="ARBA" id="ARBA00022840"/>
    </source>
</evidence>
<name>A0A8G2C907_9BACT</name>
<dbReference type="RefSeq" id="WP_020000666.1">
    <property type="nucleotide sequence ID" value="NZ_CP192219.1"/>
</dbReference>
<dbReference type="InterPro" id="IPR023214">
    <property type="entry name" value="HAD_sf"/>
</dbReference>
<evidence type="ECO:0000259" key="12">
    <source>
        <dbReference type="SMART" id="SM00831"/>
    </source>
</evidence>
<proteinExistence type="inferred from homology"/>
<dbReference type="AlphaFoldDB" id="A0A8G2C907"/>
<dbReference type="InterPro" id="IPR001757">
    <property type="entry name" value="P_typ_ATPase"/>
</dbReference>
<dbReference type="Gene3D" id="2.70.150.10">
    <property type="entry name" value="Calcium-transporting ATPase, cytoplasmic transduction domain A"/>
    <property type="match status" value="1"/>
</dbReference>
<dbReference type="GO" id="GO:0012505">
    <property type="term" value="C:endomembrane system"/>
    <property type="evidence" value="ECO:0007669"/>
    <property type="project" value="UniProtKB-SubCell"/>
</dbReference>
<dbReference type="CDD" id="cd02080">
    <property type="entry name" value="P-type_ATPase_cation"/>
    <property type="match status" value="1"/>
</dbReference>
<feature type="transmembrane region" description="Helical" evidence="11">
    <location>
        <begin position="700"/>
        <end position="725"/>
    </location>
</feature>
<evidence type="ECO:0000256" key="5">
    <source>
        <dbReference type="ARBA" id="ARBA00022741"/>
    </source>
</evidence>
<dbReference type="SUPFAM" id="SSF81653">
    <property type="entry name" value="Calcium ATPase, transduction domain A"/>
    <property type="match status" value="1"/>
</dbReference>
<dbReference type="InterPro" id="IPR006068">
    <property type="entry name" value="ATPase_P-typ_cation-transptr_C"/>
</dbReference>
<dbReference type="InterPro" id="IPR008250">
    <property type="entry name" value="ATPase_P-typ_transduc_dom_A_sf"/>
</dbReference>
<dbReference type="SFLD" id="SFLDS00003">
    <property type="entry name" value="Haloacid_Dehalogenase"/>
    <property type="match status" value="1"/>
</dbReference>
<dbReference type="FunFam" id="2.70.150.10:FF:000160">
    <property type="entry name" value="Sarcoplasmic/endoplasmic reticulum calcium ATPase 1"/>
    <property type="match status" value="1"/>
</dbReference>
<dbReference type="GO" id="GO:1902600">
    <property type="term" value="P:proton transmembrane transport"/>
    <property type="evidence" value="ECO:0007669"/>
    <property type="project" value="TreeGrafter"/>
</dbReference>
<dbReference type="InterPro" id="IPR004014">
    <property type="entry name" value="ATPase_P-typ_cation-transptr_N"/>
</dbReference>
<dbReference type="InterPro" id="IPR023299">
    <property type="entry name" value="ATPase_P-typ_cyto_dom_N"/>
</dbReference>
<comment type="caution">
    <text evidence="13">The sequence shown here is derived from an EMBL/GenBank/DDBJ whole genome shotgun (WGS) entry which is preliminary data.</text>
</comment>
<dbReference type="FunFam" id="3.40.50.1000:FF:000001">
    <property type="entry name" value="Phospholipid-transporting ATPase IC"/>
    <property type="match status" value="1"/>
</dbReference>
<comment type="similarity">
    <text evidence="2">Belongs to the cation transport ATPase (P-type) (TC 3.A.3) family. Type IIA subfamily.</text>
</comment>
<dbReference type="EMBL" id="FQZR01000003">
    <property type="protein sequence ID" value="SHJ01619.1"/>
    <property type="molecule type" value="Genomic_DNA"/>
</dbReference>
<dbReference type="FunFam" id="3.40.50.1000:FF:000028">
    <property type="entry name" value="Calcium-transporting P-type ATPase, putative"/>
    <property type="match status" value="1"/>
</dbReference>
<dbReference type="GO" id="GO:0006883">
    <property type="term" value="P:intracellular sodium ion homeostasis"/>
    <property type="evidence" value="ECO:0007669"/>
    <property type="project" value="TreeGrafter"/>
</dbReference>
<comment type="subcellular location">
    <subcellularLocation>
        <location evidence="1">Endomembrane system</location>
        <topology evidence="1">Multi-pass membrane protein</topology>
    </subcellularLocation>
</comment>
<dbReference type="SUPFAM" id="SSF56784">
    <property type="entry name" value="HAD-like"/>
    <property type="match status" value="1"/>
</dbReference>
<protein>
    <submittedName>
        <fullName evidence="13">Potassium and/or sodium efflux P-type ATPase</fullName>
    </submittedName>
</protein>
<evidence type="ECO:0000256" key="7">
    <source>
        <dbReference type="ARBA" id="ARBA00022842"/>
    </source>
</evidence>
<feature type="transmembrane region" description="Helical" evidence="11">
    <location>
        <begin position="772"/>
        <end position="792"/>
    </location>
</feature>
<dbReference type="Proteomes" id="UP000184001">
    <property type="component" value="Unassembled WGS sequence"/>
</dbReference>
<dbReference type="SFLD" id="SFLDF00027">
    <property type="entry name" value="p-type_atpase"/>
    <property type="match status" value="1"/>
</dbReference>
<keyword evidence="5" id="KW-0547">Nucleotide-binding</keyword>